<dbReference type="SFLD" id="SFLDS00029">
    <property type="entry name" value="Radical_SAM"/>
    <property type="match status" value="1"/>
</dbReference>
<name>A0A7C4S2H9_UNCW3</name>
<dbReference type="InterPro" id="IPR040084">
    <property type="entry name" value="GTPase_Obg"/>
</dbReference>
<dbReference type="Pfam" id="PF04055">
    <property type="entry name" value="Radical_SAM"/>
    <property type="match status" value="1"/>
</dbReference>
<keyword evidence="2" id="KW-0004">4Fe-4S</keyword>
<protein>
    <submittedName>
        <fullName evidence="9">Radical SAM protein</fullName>
    </submittedName>
</protein>
<evidence type="ECO:0000313" key="8">
    <source>
        <dbReference type="EMBL" id="HGQ55561.1"/>
    </source>
</evidence>
<dbReference type="PANTHER" id="PTHR43787">
    <property type="entry name" value="FEMO COFACTOR BIOSYNTHESIS PROTEIN NIFB-RELATED"/>
    <property type="match status" value="1"/>
</dbReference>
<dbReference type="InterPro" id="IPR013785">
    <property type="entry name" value="Aldolase_TIM"/>
</dbReference>
<accession>A0A7C4S2H9</accession>
<dbReference type="InterPro" id="IPR007197">
    <property type="entry name" value="rSAM"/>
</dbReference>
<evidence type="ECO:0000256" key="1">
    <source>
        <dbReference type="ARBA" id="ARBA00001966"/>
    </source>
</evidence>
<dbReference type="SUPFAM" id="SSF102114">
    <property type="entry name" value="Radical SAM enzymes"/>
    <property type="match status" value="1"/>
</dbReference>
<dbReference type="GO" id="GO:0051539">
    <property type="term" value="F:4 iron, 4 sulfur cluster binding"/>
    <property type="evidence" value="ECO:0007669"/>
    <property type="project" value="UniProtKB-KW"/>
</dbReference>
<evidence type="ECO:0000256" key="5">
    <source>
        <dbReference type="ARBA" id="ARBA00023004"/>
    </source>
</evidence>
<evidence type="ECO:0000256" key="3">
    <source>
        <dbReference type="ARBA" id="ARBA00022691"/>
    </source>
</evidence>
<dbReference type="Gene3D" id="3.20.20.70">
    <property type="entry name" value="Aldolase class I"/>
    <property type="match status" value="1"/>
</dbReference>
<comment type="caution">
    <text evidence="9">The sequence shown here is derived from an EMBL/GenBank/DDBJ whole genome shotgun (WGS) entry which is preliminary data.</text>
</comment>
<proteinExistence type="predicted"/>
<evidence type="ECO:0000256" key="4">
    <source>
        <dbReference type="ARBA" id="ARBA00022723"/>
    </source>
</evidence>
<sequence>MPLPLKNEIIYGPVNSKRLGRSLGINIISAKEKICSFNCIYCQYGITKKTSGTFFSTEEIEKALVDFFNNPRSIDYLTFSGNGEPTLHPEFARIVKKVKELRDKYAPSVPIALLSNSSNIINLSYETLEMIDVKIFKLDAGNEELFLKINRPLIKITLEEIVKGLKKVARKFPITIQTMFIIFNNENNYEKKALKDYLFRIKEINPAFIQIYSSDRPVAETNVSPITNEKLKKLEEIIHKKTKVLTRAYLNVPLAVRLGLER</sequence>
<dbReference type="SFLD" id="SFLDG01083">
    <property type="entry name" value="Uncharacterised_Radical_SAM_Su"/>
    <property type="match status" value="1"/>
</dbReference>
<keyword evidence="4" id="KW-0479">Metal-binding</keyword>
<reference evidence="9" key="1">
    <citation type="journal article" date="2020" name="mSystems">
        <title>Genome- and Community-Level Interaction Insights into Carbon Utilization and Element Cycling Functions of Hydrothermarchaeota in Hydrothermal Sediment.</title>
        <authorList>
            <person name="Zhou Z."/>
            <person name="Liu Y."/>
            <person name="Xu W."/>
            <person name="Pan J."/>
            <person name="Luo Z.H."/>
            <person name="Li M."/>
        </authorList>
    </citation>
    <scope>NUCLEOTIDE SEQUENCE [LARGE SCALE GENOMIC DNA]</scope>
    <source>
        <strain evidence="9">SpSt-594</strain>
        <strain evidence="8">SpSt-655</strain>
    </source>
</reference>
<evidence type="ECO:0000256" key="6">
    <source>
        <dbReference type="ARBA" id="ARBA00023014"/>
    </source>
</evidence>
<keyword evidence="6" id="KW-0411">Iron-sulfur</keyword>
<evidence type="ECO:0000313" key="9">
    <source>
        <dbReference type="EMBL" id="HGU47339.1"/>
    </source>
</evidence>
<dbReference type="GO" id="GO:0046872">
    <property type="term" value="F:metal ion binding"/>
    <property type="evidence" value="ECO:0007669"/>
    <property type="project" value="UniProtKB-KW"/>
</dbReference>
<keyword evidence="5" id="KW-0408">Iron</keyword>
<evidence type="ECO:0000256" key="2">
    <source>
        <dbReference type="ARBA" id="ARBA00022485"/>
    </source>
</evidence>
<evidence type="ECO:0000259" key="7">
    <source>
        <dbReference type="PROSITE" id="PS51918"/>
    </source>
</evidence>
<dbReference type="PROSITE" id="PS51918">
    <property type="entry name" value="RADICAL_SAM"/>
    <property type="match status" value="1"/>
</dbReference>
<gene>
    <name evidence="9" type="ORF">ENT60_02100</name>
    <name evidence="8" type="ORF">ENU28_03735</name>
</gene>
<dbReference type="CDD" id="cd01335">
    <property type="entry name" value="Radical_SAM"/>
    <property type="match status" value="1"/>
</dbReference>
<dbReference type="PANTHER" id="PTHR43787:SF11">
    <property type="entry name" value="UPF0026 PROTEIN SLR1464"/>
    <property type="match status" value="1"/>
</dbReference>
<dbReference type="AlphaFoldDB" id="A0A7C4S2H9"/>
<dbReference type="SFLD" id="SFLDG01067">
    <property type="entry name" value="SPASM/twitch_domain_containing"/>
    <property type="match status" value="1"/>
</dbReference>
<dbReference type="EMBL" id="DTBX01000133">
    <property type="protein sequence ID" value="HGQ55561.1"/>
    <property type="molecule type" value="Genomic_DNA"/>
</dbReference>
<dbReference type="InterPro" id="IPR058240">
    <property type="entry name" value="rSAM_sf"/>
</dbReference>
<feature type="domain" description="Radical SAM core" evidence="7">
    <location>
        <begin position="18"/>
        <end position="261"/>
    </location>
</feature>
<keyword evidence="3" id="KW-0949">S-adenosyl-L-methionine</keyword>
<organism evidence="9">
    <name type="scientific">candidate division WOR-3 bacterium</name>
    <dbReference type="NCBI Taxonomy" id="2052148"/>
    <lineage>
        <taxon>Bacteria</taxon>
        <taxon>Bacteria division WOR-3</taxon>
    </lineage>
</organism>
<dbReference type="GO" id="GO:0003824">
    <property type="term" value="F:catalytic activity"/>
    <property type="evidence" value="ECO:0007669"/>
    <property type="project" value="InterPro"/>
</dbReference>
<dbReference type="EMBL" id="DSZH01000096">
    <property type="protein sequence ID" value="HGU47339.1"/>
    <property type="molecule type" value="Genomic_DNA"/>
</dbReference>
<comment type="cofactor">
    <cofactor evidence="1">
        <name>[4Fe-4S] cluster</name>
        <dbReference type="ChEBI" id="CHEBI:49883"/>
    </cofactor>
</comment>